<dbReference type="RefSeq" id="WP_089882602.1">
    <property type="nucleotide sequence ID" value="NZ_FNPF01000006.1"/>
</dbReference>
<protein>
    <recommendedName>
        <fullName evidence="3">PRC-barrel domain-containing protein</fullName>
    </recommendedName>
</protein>
<accession>A0A1H3J4V7</accession>
<dbReference type="AlphaFoldDB" id="A0A1H3J4V7"/>
<dbReference type="Proteomes" id="UP000199286">
    <property type="component" value="Unassembled WGS sequence"/>
</dbReference>
<dbReference type="EMBL" id="FNPF01000006">
    <property type="protein sequence ID" value="SDY34579.1"/>
    <property type="molecule type" value="Genomic_DNA"/>
</dbReference>
<name>A0A1H3J4V7_9RHOB</name>
<proteinExistence type="predicted"/>
<evidence type="ECO:0008006" key="3">
    <source>
        <dbReference type="Google" id="ProtNLM"/>
    </source>
</evidence>
<gene>
    <name evidence="1" type="ORF">SAMN05444340_10640</name>
</gene>
<reference evidence="1 2" key="1">
    <citation type="submission" date="2016-10" db="EMBL/GenBank/DDBJ databases">
        <authorList>
            <person name="de Groot N.N."/>
        </authorList>
    </citation>
    <scope>NUCLEOTIDE SEQUENCE [LARGE SCALE GENOMIC DNA]</scope>
    <source>
        <strain evidence="1 2">DSM 26880</strain>
    </source>
</reference>
<organism evidence="1 2">
    <name type="scientific">Citreimonas salinaria</name>
    <dbReference type="NCBI Taxonomy" id="321339"/>
    <lineage>
        <taxon>Bacteria</taxon>
        <taxon>Pseudomonadati</taxon>
        <taxon>Pseudomonadota</taxon>
        <taxon>Alphaproteobacteria</taxon>
        <taxon>Rhodobacterales</taxon>
        <taxon>Roseobacteraceae</taxon>
        <taxon>Citreimonas</taxon>
    </lineage>
</organism>
<sequence length="236" mass="25755">MLQSFHDLMNRNLATDGGKAKLREAFFDPGTGLVRYMAVDIGGWLDATEVLVEADRLAPPGEEGASWMLRISESDLEAAPRWHEGMAEERIDLRAWPPVLVGPFGSTYSPLLMFEQLIAEQREHELPPAPDGDRLVRPLEEVGSWIGLPAFCTDGEIGPVADLLFEIDTRRVVTVAITPKSGTTAGTEAGSGATETTGRDQLGRILLPLTALRHRPKQGTHLVFDTTLQALHLDPA</sequence>
<evidence type="ECO:0000313" key="1">
    <source>
        <dbReference type="EMBL" id="SDY34579.1"/>
    </source>
</evidence>
<keyword evidence="2" id="KW-1185">Reference proteome</keyword>
<evidence type="ECO:0000313" key="2">
    <source>
        <dbReference type="Proteomes" id="UP000199286"/>
    </source>
</evidence>
<dbReference type="OrthoDB" id="7865530at2"/>